<sequence length="86" mass="9437">MERFDELFSLYHSSPCRITLMSIRISLRVRSVTNANAVHLLLSPPTLALPKFAFILVNSMATTPLASTTSTNTSNSTPLLPTRECA</sequence>
<accession>A0ABD1IDM4</accession>
<keyword evidence="3" id="KW-1185">Reference proteome</keyword>
<dbReference type="Proteomes" id="UP001567538">
    <property type="component" value="Unassembled WGS sequence"/>
</dbReference>
<reference evidence="2 3" key="1">
    <citation type="submission" date="2024-06" db="EMBL/GenBank/DDBJ databases">
        <title>A chromosome level genome sequence of Diviner's sage (Salvia divinorum).</title>
        <authorList>
            <person name="Ford S.A."/>
            <person name="Ro D.-K."/>
            <person name="Ness R.W."/>
            <person name="Phillips M.A."/>
        </authorList>
    </citation>
    <scope>NUCLEOTIDE SEQUENCE [LARGE SCALE GENOMIC DNA]</scope>
    <source>
        <strain evidence="2">SAF-2024a</strain>
        <tissue evidence="2">Leaf</tissue>
    </source>
</reference>
<gene>
    <name evidence="2" type="ORF">AAHA92_02185</name>
</gene>
<evidence type="ECO:0000256" key="1">
    <source>
        <dbReference type="SAM" id="MobiDB-lite"/>
    </source>
</evidence>
<protein>
    <submittedName>
        <fullName evidence="2">Uncharacterized protein</fullName>
    </submittedName>
</protein>
<name>A0ABD1IDM4_SALDI</name>
<evidence type="ECO:0000313" key="2">
    <source>
        <dbReference type="EMBL" id="KAL1566592.1"/>
    </source>
</evidence>
<dbReference type="AlphaFoldDB" id="A0ABD1IDM4"/>
<evidence type="ECO:0000313" key="3">
    <source>
        <dbReference type="Proteomes" id="UP001567538"/>
    </source>
</evidence>
<feature type="region of interest" description="Disordered" evidence="1">
    <location>
        <begin position="65"/>
        <end position="86"/>
    </location>
</feature>
<dbReference type="EMBL" id="JBEAFC010000002">
    <property type="protein sequence ID" value="KAL1566592.1"/>
    <property type="molecule type" value="Genomic_DNA"/>
</dbReference>
<comment type="caution">
    <text evidence="2">The sequence shown here is derived from an EMBL/GenBank/DDBJ whole genome shotgun (WGS) entry which is preliminary data.</text>
</comment>
<organism evidence="2 3">
    <name type="scientific">Salvia divinorum</name>
    <name type="common">Maria pastora</name>
    <name type="synonym">Diviner's sage</name>
    <dbReference type="NCBI Taxonomy" id="28513"/>
    <lineage>
        <taxon>Eukaryota</taxon>
        <taxon>Viridiplantae</taxon>
        <taxon>Streptophyta</taxon>
        <taxon>Embryophyta</taxon>
        <taxon>Tracheophyta</taxon>
        <taxon>Spermatophyta</taxon>
        <taxon>Magnoliopsida</taxon>
        <taxon>eudicotyledons</taxon>
        <taxon>Gunneridae</taxon>
        <taxon>Pentapetalae</taxon>
        <taxon>asterids</taxon>
        <taxon>lamiids</taxon>
        <taxon>Lamiales</taxon>
        <taxon>Lamiaceae</taxon>
        <taxon>Nepetoideae</taxon>
        <taxon>Mentheae</taxon>
        <taxon>Salviinae</taxon>
        <taxon>Salvia</taxon>
        <taxon>Salvia subgen. Calosphace</taxon>
    </lineage>
</organism>
<proteinExistence type="predicted"/>